<comment type="caution">
    <text evidence="13">The sequence shown here is derived from an EMBL/GenBank/DDBJ whole genome shotgun (WGS) entry which is preliminary data.</text>
</comment>
<keyword evidence="6" id="KW-0418">Kinase</keyword>
<proteinExistence type="predicted"/>
<dbReference type="InterPro" id="IPR000700">
    <property type="entry name" value="PAS-assoc_C"/>
</dbReference>
<keyword evidence="14" id="KW-1185">Reference proteome</keyword>
<dbReference type="PANTHER" id="PTHR43065">
    <property type="entry name" value="SENSOR HISTIDINE KINASE"/>
    <property type="match status" value="1"/>
</dbReference>
<protein>
    <recommendedName>
        <fullName evidence="2">histidine kinase</fullName>
        <ecNumber evidence="2">2.7.13.3</ecNumber>
    </recommendedName>
</protein>
<keyword evidence="5" id="KW-0547">Nucleotide-binding</keyword>
<evidence type="ECO:0000256" key="9">
    <source>
        <dbReference type="SAM" id="Coils"/>
    </source>
</evidence>
<dbReference type="Pfam" id="PF00512">
    <property type="entry name" value="HisKA"/>
    <property type="match status" value="1"/>
</dbReference>
<dbReference type="SMART" id="SM00387">
    <property type="entry name" value="HATPase_c"/>
    <property type="match status" value="1"/>
</dbReference>
<keyword evidence="3" id="KW-0597">Phosphoprotein</keyword>
<dbReference type="SMART" id="SM00091">
    <property type="entry name" value="PAS"/>
    <property type="match status" value="3"/>
</dbReference>
<keyword evidence="9" id="KW-0175">Coiled coil</keyword>
<evidence type="ECO:0000259" key="11">
    <source>
        <dbReference type="PROSITE" id="PS50112"/>
    </source>
</evidence>
<dbReference type="Proteomes" id="UP001165653">
    <property type="component" value="Unassembled WGS sequence"/>
</dbReference>
<dbReference type="PROSITE" id="PS50113">
    <property type="entry name" value="PAC"/>
    <property type="match status" value="3"/>
</dbReference>
<dbReference type="Gene3D" id="3.30.450.20">
    <property type="entry name" value="PAS domain"/>
    <property type="match status" value="3"/>
</dbReference>
<keyword evidence="4" id="KW-0808">Transferase</keyword>
<gene>
    <name evidence="13" type="ORF">OJ996_25200</name>
</gene>
<evidence type="ECO:0000256" key="3">
    <source>
        <dbReference type="ARBA" id="ARBA00022553"/>
    </source>
</evidence>
<dbReference type="EC" id="2.7.13.3" evidence="2"/>
<dbReference type="Gene3D" id="1.10.287.130">
    <property type="match status" value="1"/>
</dbReference>
<feature type="coiled-coil region" evidence="9">
    <location>
        <begin position="461"/>
        <end position="495"/>
    </location>
</feature>
<dbReference type="Gene3D" id="3.30.565.10">
    <property type="entry name" value="Histidine kinase-like ATPase, C-terminal domain"/>
    <property type="match status" value="1"/>
</dbReference>
<dbReference type="PANTHER" id="PTHR43065:SF10">
    <property type="entry name" value="PEROXIDE STRESS-ACTIVATED HISTIDINE KINASE MAK3"/>
    <property type="match status" value="1"/>
</dbReference>
<dbReference type="PROSITE" id="PS50112">
    <property type="entry name" value="PAS"/>
    <property type="match status" value="1"/>
</dbReference>
<feature type="domain" description="Histidine kinase" evidence="10">
    <location>
        <begin position="504"/>
        <end position="732"/>
    </location>
</feature>
<dbReference type="InterPro" id="IPR000014">
    <property type="entry name" value="PAS"/>
</dbReference>
<feature type="domain" description="PAC" evidence="12">
    <location>
        <begin position="419"/>
        <end position="470"/>
    </location>
</feature>
<dbReference type="CDD" id="cd00082">
    <property type="entry name" value="HisKA"/>
    <property type="match status" value="1"/>
</dbReference>
<evidence type="ECO:0000259" key="10">
    <source>
        <dbReference type="PROSITE" id="PS50109"/>
    </source>
</evidence>
<sequence length="732" mass="81091">MKIHPPAGGLVAAAAIFGGTVWLMTGPALTAGRISAGAVVLLAAGYLTGSRGRGGISGGGDESAVVRLAEINRELEGKLEQGRQSRDELEHYFEMLMANVPANIYFKDTKSRFLRVNQSMAAWVGRGHPEDLVGKTDHDLFGPEHADEARSVEMQIVKTGASITGLVEREIFPDGKVGWVLTNKMPFRDRAGHIIGTFGMSSDVSELVETQHILERERNMLRSLIDGFPDKIFARDLQRRYLVVNKAMADWVGAKSPEDMIGKTPADYFPEVVVRTGKEEDLRMVETGDPVLNREWHLELRKGDLHYFVTTKVLLHDADGKPWGIVGMDRDVTEQRRAQEKAIQAEQRMQEMIDNSPAVIAMKDLKGRYLMVNRGFEALFGLERKDVLGFTDHQLMADKAAADKFRKHDILVAERGEALQMDEELYVDNEPRTYVSMKFPLRDLRGELKAIGSISTDITDRKAAEQSMHRLNDDLIHANDDLRRAQEQLIQAEKMESVGRLAAGVAHEVKNPLAMIGMGIELLARRVPEEDVQGTETIERMKRGIDRAKKIVKGLVDYSSARQLSVEPKDITEVIGDALALVEYPLRQAHVKLIKELDSELPSVAVDATKMEQVLVNLMINAMHAMPEGGTLVVRAYSNILSGVRRDEGVRTAGHLREGDRVVRIEIDDTGTGIEEGNMSKLFDPFFTTKPTGTGTGLGLAVCRKIVDLHSGTLELENRPEGGVRASVTLKA</sequence>
<accession>A0ABT3GCH2</accession>
<organism evidence="13 14">
    <name type="scientific">Luteolibacter rhizosphaerae</name>
    <dbReference type="NCBI Taxonomy" id="2989719"/>
    <lineage>
        <taxon>Bacteria</taxon>
        <taxon>Pseudomonadati</taxon>
        <taxon>Verrucomicrobiota</taxon>
        <taxon>Verrucomicrobiia</taxon>
        <taxon>Verrucomicrobiales</taxon>
        <taxon>Verrucomicrobiaceae</taxon>
        <taxon>Luteolibacter</taxon>
    </lineage>
</organism>
<dbReference type="InterPro" id="IPR036097">
    <property type="entry name" value="HisK_dim/P_sf"/>
</dbReference>
<dbReference type="EMBL" id="JAPDDR010000021">
    <property type="protein sequence ID" value="MCW1916910.1"/>
    <property type="molecule type" value="Genomic_DNA"/>
</dbReference>
<evidence type="ECO:0000256" key="1">
    <source>
        <dbReference type="ARBA" id="ARBA00000085"/>
    </source>
</evidence>
<dbReference type="Pfam" id="PF08448">
    <property type="entry name" value="PAS_4"/>
    <property type="match status" value="3"/>
</dbReference>
<feature type="domain" description="PAC" evidence="12">
    <location>
        <begin position="292"/>
        <end position="344"/>
    </location>
</feature>
<dbReference type="SMART" id="SM00086">
    <property type="entry name" value="PAC"/>
    <property type="match status" value="2"/>
</dbReference>
<dbReference type="SUPFAM" id="SSF47384">
    <property type="entry name" value="Homodimeric domain of signal transducing histidine kinase"/>
    <property type="match status" value="1"/>
</dbReference>
<dbReference type="CDD" id="cd00130">
    <property type="entry name" value="PAS"/>
    <property type="match status" value="2"/>
</dbReference>
<evidence type="ECO:0000259" key="12">
    <source>
        <dbReference type="PROSITE" id="PS50113"/>
    </source>
</evidence>
<keyword evidence="8" id="KW-0902">Two-component regulatory system</keyword>
<reference evidence="13" key="1">
    <citation type="submission" date="2022-10" db="EMBL/GenBank/DDBJ databases">
        <title>Luteolibacter sp. GHJ8, whole genome shotgun sequencing project.</title>
        <authorList>
            <person name="Zhao G."/>
            <person name="Shen L."/>
        </authorList>
    </citation>
    <scope>NUCLEOTIDE SEQUENCE</scope>
    <source>
        <strain evidence="13">GHJ8</strain>
    </source>
</reference>
<dbReference type="Pfam" id="PF02518">
    <property type="entry name" value="HATPase_c"/>
    <property type="match status" value="1"/>
</dbReference>
<evidence type="ECO:0000256" key="5">
    <source>
        <dbReference type="ARBA" id="ARBA00022741"/>
    </source>
</evidence>
<evidence type="ECO:0000256" key="8">
    <source>
        <dbReference type="ARBA" id="ARBA00023012"/>
    </source>
</evidence>
<evidence type="ECO:0000256" key="7">
    <source>
        <dbReference type="ARBA" id="ARBA00022840"/>
    </source>
</evidence>
<feature type="domain" description="PAS" evidence="11">
    <location>
        <begin position="345"/>
        <end position="389"/>
    </location>
</feature>
<evidence type="ECO:0000313" key="13">
    <source>
        <dbReference type="EMBL" id="MCW1916910.1"/>
    </source>
</evidence>
<keyword evidence="7" id="KW-0067">ATP-binding</keyword>
<evidence type="ECO:0000313" key="14">
    <source>
        <dbReference type="Proteomes" id="UP001165653"/>
    </source>
</evidence>
<dbReference type="SUPFAM" id="SSF55785">
    <property type="entry name" value="PYP-like sensor domain (PAS domain)"/>
    <property type="match status" value="3"/>
</dbReference>
<feature type="domain" description="PAC" evidence="12">
    <location>
        <begin position="150"/>
        <end position="216"/>
    </location>
</feature>
<name>A0ABT3GCH2_9BACT</name>
<dbReference type="InterPro" id="IPR035965">
    <property type="entry name" value="PAS-like_dom_sf"/>
</dbReference>
<dbReference type="PRINTS" id="PR00344">
    <property type="entry name" value="BCTRLSENSOR"/>
</dbReference>
<dbReference type="InterPro" id="IPR005467">
    <property type="entry name" value="His_kinase_dom"/>
</dbReference>
<comment type="catalytic activity">
    <reaction evidence="1">
        <text>ATP + protein L-histidine = ADP + protein N-phospho-L-histidine.</text>
        <dbReference type="EC" id="2.7.13.3"/>
    </reaction>
</comment>
<dbReference type="InterPro" id="IPR001610">
    <property type="entry name" value="PAC"/>
</dbReference>
<dbReference type="InterPro" id="IPR003661">
    <property type="entry name" value="HisK_dim/P_dom"/>
</dbReference>
<dbReference type="InterPro" id="IPR004358">
    <property type="entry name" value="Sig_transdc_His_kin-like_C"/>
</dbReference>
<dbReference type="NCBIfam" id="TIGR00229">
    <property type="entry name" value="sensory_box"/>
    <property type="match status" value="3"/>
</dbReference>
<dbReference type="InterPro" id="IPR013656">
    <property type="entry name" value="PAS_4"/>
</dbReference>
<dbReference type="SUPFAM" id="SSF55874">
    <property type="entry name" value="ATPase domain of HSP90 chaperone/DNA topoisomerase II/histidine kinase"/>
    <property type="match status" value="1"/>
</dbReference>
<evidence type="ECO:0000256" key="6">
    <source>
        <dbReference type="ARBA" id="ARBA00022777"/>
    </source>
</evidence>
<dbReference type="RefSeq" id="WP_264516530.1">
    <property type="nucleotide sequence ID" value="NZ_JAPDDR010000021.1"/>
</dbReference>
<evidence type="ECO:0000256" key="4">
    <source>
        <dbReference type="ARBA" id="ARBA00022679"/>
    </source>
</evidence>
<dbReference type="PROSITE" id="PS50109">
    <property type="entry name" value="HIS_KIN"/>
    <property type="match status" value="1"/>
</dbReference>
<evidence type="ECO:0000256" key="2">
    <source>
        <dbReference type="ARBA" id="ARBA00012438"/>
    </source>
</evidence>
<dbReference type="InterPro" id="IPR003594">
    <property type="entry name" value="HATPase_dom"/>
</dbReference>
<dbReference type="SMART" id="SM00388">
    <property type="entry name" value="HisKA"/>
    <property type="match status" value="1"/>
</dbReference>
<dbReference type="InterPro" id="IPR036890">
    <property type="entry name" value="HATPase_C_sf"/>
</dbReference>